<gene>
    <name evidence="7" type="ORF">Ae201684_010221</name>
</gene>
<dbReference type="GO" id="GO:0008270">
    <property type="term" value="F:zinc ion binding"/>
    <property type="evidence" value="ECO:0007669"/>
    <property type="project" value="UniProtKB-KW"/>
</dbReference>
<protein>
    <recommendedName>
        <fullName evidence="6">FYVE-type domain-containing protein</fullName>
    </recommendedName>
</protein>
<dbReference type="InterPro" id="IPR023393">
    <property type="entry name" value="START-like_dom_sf"/>
</dbReference>
<feature type="compositionally biased region" description="Low complexity" evidence="5">
    <location>
        <begin position="566"/>
        <end position="582"/>
    </location>
</feature>
<dbReference type="PROSITE" id="PS50178">
    <property type="entry name" value="ZF_FYVE"/>
    <property type="match status" value="1"/>
</dbReference>
<keyword evidence="1" id="KW-0479">Metal-binding</keyword>
<dbReference type="CDD" id="cd15745">
    <property type="entry name" value="FYVE_RUFY4"/>
    <property type="match status" value="1"/>
</dbReference>
<feature type="region of interest" description="Disordered" evidence="5">
    <location>
        <begin position="544"/>
        <end position="597"/>
    </location>
</feature>
<dbReference type="EMBL" id="VJMJ01000128">
    <property type="protein sequence ID" value="KAF0732898.1"/>
    <property type="molecule type" value="Genomic_DNA"/>
</dbReference>
<sequence>MPRPLRDPSSFFDPAPLTPSECQMFSDIGKAAFSKLLETTRFIRRLAAQEPSHDSSKHVYGATINIAGSLEELAHLFVRIVSSGDSVAHRKIAAQLYCADTTARIHTIEMPSTISPFHYAGLRWTHVKSPMRMLVRDRDFCAVEYVDEYIDENGKRGFAMCTHSVPHVSCPELTLSSNYVRAFMYNSGYVITETDRPNVLRVTIYFDYGAPGKITQARLLQALTKRRVRRMEEIYLLIGLNANGSQPSTAPPADEDTCSICSRNFKSSLSFLQRKVQCRLCQQTVCRRCSDEERGGRMRDRVCHACLRDMHPAFNQRHHQSYNIETGSALSYSYAQSHSLPPDAILESQRSINGYQPYPRAYPPPEPIKEPTPKASNFSLDFHRFTLPAKSTTKIAPPVEVHRGAPPPSFDNRLPTPGSERPGSIFDRPSDLTPRGNQGGFVTPRRGEPLSTPRQQFRDPVSTPRQQTREPLSTPRQKNREPVSTPRQQTREPLSTPRQKKREPVSTPRKQSQEPVSTPRSTRSAIGTDAQKGDALCDLSYLTTVMRSSPSKSTKLRKSNRMSNQSGNSTVSVKSTKSSGSDSRPKSDLSYLSSFKN</sequence>
<dbReference type="PANTHER" id="PTHR13510">
    <property type="entry name" value="FYVE-FINGER-CONTAINING RAB5 EFFECTOR PROTEIN RABENOSYN-5-RELATED"/>
    <property type="match status" value="1"/>
</dbReference>
<evidence type="ECO:0000256" key="2">
    <source>
        <dbReference type="ARBA" id="ARBA00022771"/>
    </source>
</evidence>
<evidence type="ECO:0000313" key="8">
    <source>
        <dbReference type="Proteomes" id="UP000481153"/>
    </source>
</evidence>
<dbReference type="SUPFAM" id="SSF57903">
    <property type="entry name" value="FYVE/PHD zinc finger"/>
    <property type="match status" value="1"/>
</dbReference>
<dbReference type="AlphaFoldDB" id="A0A6G0WZ77"/>
<evidence type="ECO:0000256" key="4">
    <source>
        <dbReference type="PROSITE-ProRule" id="PRU00091"/>
    </source>
</evidence>
<evidence type="ECO:0000259" key="6">
    <source>
        <dbReference type="PROSITE" id="PS50178"/>
    </source>
</evidence>
<evidence type="ECO:0000256" key="1">
    <source>
        <dbReference type="ARBA" id="ARBA00022723"/>
    </source>
</evidence>
<dbReference type="InterPro" id="IPR052727">
    <property type="entry name" value="Rab4/Rab5_effector"/>
</dbReference>
<dbReference type="Proteomes" id="UP000481153">
    <property type="component" value="Unassembled WGS sequence"/>
</dbReference>
<dbReference type="Gene3D" id="3.30.40.10">
    <property type="entry name" value="Zinc/RING finger domain, C3HC4 (zinc finger)"/>
    <property type="match status" value="1"/>
</dbReference>
<dbReference type="InterPro" id="IPR011011">
    <property type="entry name" value="Znf_FYVE_PHD"/>
</dbReference>
<comment type="caution">
    <text evidence="7">The sequence shown here is derived from an EMBL/GenBank/DDBJ whole genome shotgun (WGS) entry which is preliminary data.</text>
</comment>
<dbReference type="Pfam" id="PF01852">
    <property type="entry name" value="START"/>
    <property type="match status" value="1"/>
</dbReference>
<evidence type="ECO:0000313" key="7">
    <source>
        <dbReference type="EMBL" id="KAF0732898.1"/>
    </source>
</evidence>
<dbReference type="SMART" id="SM00064">
    <property type="entry name" value="FYVE"/>
    <property type="match status" value="1"/>
</dbReference>
<organism evidence="7 8">
    <name type="scientific">Aphanomyces euteiches</name>
    <dbReference type="NCBI Taxonomy" id="100861"/>
    <lineage>
        <taxon>Eukaryota</taxon>
        <taxon>Sar</taxon>
        <taxon>Stramenopiles</taxon>
        <taxon>Oomycota</taxon>
        <taxon>Saprolegniomycetes</taxon>
        <taxon>Saprolegniales</taxon>
        <taxon>Verrucalvaceae</taxon>
        <taxon>Aphanomyces</taxon>
    </lineage>
</organism>
<dbReference type="InterPro" id="IPR013083">
    <property type="entry name" value="Znf_RING/FYVE/PHD"/>
</dbReference>
<proteinExistence type="predicted"/>
<feature type="compositionally biased region" description="Polar residues" evidence="5">
    <location>
        <begin position="544"/>
        <end position="553"/>
    </location>
</feature>
<feature type="region of interest" description="Disordered" evidence="5">
    <location>
        <begin position="391"/>
        <end position="531"/>
    </location>
</feature>
<feature type="domain" description="FYVE-type" evidence="6">
    <location>
        <begin position="252"/>
        <end position="311"/>
    </location>
</feature>
<evidence type="ECO:0000256" key="3">
    <source>
        <dbReference type="ARBA" id="ARBA00022833"/>
    </source>
</evidence>
<keyword evidence="3" id="KW-0862">Zinc</keyword>
<feature type="compositionally biased region" description="Polar residues" evidence="5">
    <location>
        <begin position="485"/>
        <end position="497"/>
    </location>
</feature>
<accession>A0A6G0WZ77</accession>
<feature type="region of interest" description="Disordered" evidence="5">
    <location>
        <begin position="355"/>
        <end position="376"/>
    </location>
</feature>
<evidence type="ECO:0000256" key="5">
    <source>
        <dbReference type="SAM" id="MobiDB-lite"/>
    </source>
</evidence>
<dbReference type="PANTHER" id="PTHR13510:SF44">
    <property type="entry name" value="RABENOSYN-5"/>
    <property type="match status" value="1"/>
</dbReference>
<dbReference type="Gene3D" id="3.30.530.20">
    <property type="match status" value="1"/>
</dbReference>
<dbReference type="InterPro" id="IPR002913">
    <property type="entry name" value="START_lipid-bd_dom"/>
</dbReference>
<feature type="compositionally biased region" description="Polar residues" evidence="5">
    <location>
        <begin position="463"/>
        <end position="476"/>
    </location>
</feature>
<dbReference type="SUPFAM" id="SSF55961">
    <property type="entry name" value="Bet v1-like"/>
    <property type="match status" value="1"/>
</dbReference>
<dbReference type="GO" id="GO:0008289">
    <property type="term" value="F:lipid binding"/>
    <property type="evidence" value="ECO:0007669"/>
    <property type="project" value="InterPro"/>
</dbReference>
<dbReference type="VEuPathDB" id="FungiDB:AeMF1_001915"/>
<name>A0A6G0WZ77_9STRA</name>
<dbReference type="InterPro" id="IPR000306">
    <property type="entry name" value="Znf_FYVE"/>
</dbReference>
<keyword evidence="8" id="KW-1185">Reference proteome</keyword>
<dbReference type="InterPro" id="IPR017455">
    <property type="entry name" value="Znf_FYVE-rel"/>
</dbReference>
<keyword evidence="2 4" id="KW-0863">Zinc-finger</keyword>
<reference evidence="7 8" key="1">
    <citation type="submission" date="2019-07" db="EMBL/GenBank/DDBJ databases">
        <title>Genomics analysis of Aphanomyces spp. identifies a new class of oomycete effector associated with host adaptation.</title>
        <authorList>
            <person name="Gaulin E."/>
        </authorList>
    </citation>
    <scope>NUCLEOTIDE SEQUENCE [LARGE SCALE GENOMIC DNA]</scope>
    <source>
        <strain evidence="7 8">ATCC 201684</strain>
    </source>
</reference>
<feature type="compositionally biased region" description="Polar residues" evidence="5">
    <location>
        <begin position="508"/>
        <end position="525"/>
    </location>
</feature>